<dbReference type="GO" id="GO:0005506">
    <property type="term" value="F:iron ion binding"/>
    <property type="evidence" value="ECO:0007669"/>
    <property type="project" value="InterPro"/>
</dbReference>
<dbReference type="GO" id="GO:0020037">
    <property type="term" value="F:heme binding"/>
    <property type="evidence" value="ECO:0007669"/>
    <property type="project" value="InterPro"/>
</dbReference>
<keyword evidence="7 10" id="KW-0503">Monooxygenase</keyword>
<proteinExistence type="inferred from homology"/>
<dbReference type="Proteomes" id="UP001165740">
    <property type="component" value="Chromosome 4"/>
</dbReference>
<dbReference type="RefSeq" id="XP_055884001.1">
    <property type="nucleotide sequence ID" value="XM_056028026.1"/>
</dbReference>
<dbReference type="OrthoDB" id="2789670at2759"/>
<dbReference type="InterPro" id="IPR050705">
    <property type="entry name" value="Cytochrome_P450_3A"/>
</dbReference>
<evidence type="ECO:0000256" key="6">
    <source>
        <dbReference type="ARBA" id="ARBA00023004"/>
    </source>
</evidence>
<keyword evidence="6 9" id="KW-0408">Iron</keyword>
<dbReference type="Gene3D" id="1.10.630.10">
    <property type="entry name" value="Cytochrome P450"/>
    <property type="match status" value="1"/>
</dbReference>
<keyword evidence="11" id="KW-1133">Transmembrane helix</keyword>
<dbReference type="SUPFAM" id="SSF48264">
    <property type="entry name" value="Cytochrome P450"/>
    <property type="match status" value="1"/>
</dbReference>
<dbReference type="PROSITE" id="PS00086">
    <property type="entry name" value="CYTOCHROME_P450"/>
    <property type="match status" value="1"/>
</dbReference>
<dbReference type="PANTHER" id="PTHR24302:SF15">
    <property type="entry name" value="FATTY-ACID PEROXYGENASE"/>
    <property type="match status" value="1"/>
</dbReference>
<feature type="transmembrane region" description="Helical" evidence="11">
    <location>
        <begin position="13"/>
        <end position="33"/>
    </location>
</feature>
<dbReference type="PRINTS" id="PR00463">
    <property type="entry name" value="EP450I"/>
</dbReference>
<evidence type="ECO:0000256" key="1">
    <source>
        <dbReference type="ARBA" id="ARBA00001971"/>
    </source>
</evidence>
<evidence type="ECO:0000256" key="7">
    <source>
        <dbReference type="ARBA" id="ARBA00023033"/>
    </source>
</evidence>
<evidence type="ECO:0000313" key="13">
    <source>
        <dbReference type="RefSeq" id="XP_055884001.1"/>
    </source>
</evidence>
<dbReference type="InterPro" id="IPR001128">
    <property type="entry name" value="Cyt_P450"/>
</dbReference>
<feature type="binding site" description="axial binding residue" evidence="9">
    <location>
        <position position="477"/>
    </location>
    <ligand>
        <name>heme</name>
        <dbReference type="ChEBI" id="CHEBI:30413"/>
    </ligand>
    <ligandPart>
        <name>Fe</name>
        <dbReference type="ChEBI" id="CHEBI:18248"/>
    </ligandPart>
</feature>
<dbReference type="GeneID" id="106052179"/>
<gene>
    <name evidence="13" type="primary">LOC106052179</name>
</gene>
<evidence type="ECO:0000256" key="9">
    <source>
        <dbReference type="PIRSR" id="PIRSR602401-1"/>
    </source>
</evidence>
<dbReference type="AlphaFoldDB" id="A0A9W3A9Y9"/>
<comment type="similarity">
    <text evidence="2 10">Belongs to the cytochrome P450 family.</text>
</comment>
<reference evidence="13" key="1">
    <citation type="submission" date="2025-08" db="UniProtKB">
        <authorList>
            <consortium name="RefSeq"/>
        </authorList>
    </citation>
    <scope>IDENTIFICATION</scope>
</reference>
<keyword evidence="11" id="KW-0472">Membrane</keyword>
<dbReference type="PRINTS" id="PR00385">
    <property type="entry name" value="P450"/>
</dbReference>
<comment type="cofactor">
    <cofactor evidence="1 9">
        <name>heme</name>
        <dbReference type="ChEBI" id="CHEBI:30413"/>
    </cofactor>
</comment>
<keyword evidence="12" id="KW-1185">Reference proteome</keyword>
<evidence type="ECO:0000313" key="12">
    <source>
        <dbReference type="Proteomes" id="UP001165740"/>
    </source>
</evidence>
<name>A0A9W3A9Y9_BIOGL</name>
<dbReference type="FunFam" id="1.10.630.10:FF:000182">
    <property type="entry name" value="Cytochrome P450 3A4"/>
    <property type="match status" value="1"/>
</dbReference>
<dbReference type="InterPro" id="IPR002401">
    <property type="entry name" value="Cyt_P450_E_grp-I"/>
</dbReference>
<dbReference type="PANTHER" id="PTHR24302">
    <property type="entry name" value="CYTOCHROME P450 FAMILY 3"/>
    <property type="match status" value="1"/>
</dbReference>
<evidence type="ECO:0000256" key="2">
    <source>
        <dbReference type="ARBA" id="ARBA00010617"/>
    </source>
</evidence>
<dbReference type="InterPro" id="IPR017972">
    <property type="entry name" value="Cyt_P450_CS"/>
</dbReference>
<keyword evidence="5 10" id="KW-0560">Oxidoreductase</keyword>
<evidence type="ECO:0000256" key="5">
    <source>
        <dbReference type="ARBA" id="ARBA00023002"/>
    </source>
</evidence>
<evidence type="ECO:0000256" key="10">
    <source>
        <dbReference type="RuleBase" id="RU000461"/>
    </source>
</evidence>
<dbReference type="GO" id="GO:0016705">
    <property type="term" value="F:oxidoreductase activity, acting on paired donors, with incorporation or reduction of molecular oxygen"/>
    <property type="evidence" value="ECO:0007669"/>
    <property type="project" value="InterPro"/>
</dbReference>
<keyword evidence="4 9" id="KW-0479">Metal-binding</keyword>
<dbReference type="OMA" id="CIARCCE"/>
<keyword evidence="3 9" id="KW-0349">Heme</keyword>
<evidence type="ECO:0000256" key="11">
    <source>
        <dbReference type="SAM" id="Phobius"/>
    </source>
</evidence>
<dbReference type="GO" id="GO:0008395">
    <property type="term" value="F:steroid hydroxylase activity"/>
    <property type="evidence" value="ECO:0007669"/>
    <property type="project" value="TreeGrafter"/>
</dbReference>
<dbReference type="InterPro" id="IPR036396">
    <property type="entry name" value="Cyt_P450_sf"/>
</dbReference>
<dbReference type="Pfam" id="PF00067">
    <property type="entry name" value="p450"/>
    <property type="match status" value="1"/>
</dbReference>
<accession>A0A9W3A9Y9</accession>
<protein>
    <submittedName>
        <fullName evidence="13">Cytochrome P450 3A29-like</fullName>
    </submittedName>
</protein>
<evidence type="ECO:0000256" key="8">
    <source>
        <dbReference type="ARBA" id="ARBA00043906"/>
    </source>
</evidence>
<evidence type="ECO:0000256" key="3">
    <source>
        <dbReference type="ARBA" id="ARBA00022617"/>
    </source>
</evidence>
<organism evidence="12 13">
    <name type="scientific">Biomphalaria glabrata</name>
    <name type="common">Bloodfluke planorb</name>
    <name type="synonym">Freshwater snail</name>
    <dbReference type="NCBI Taxonomy" id="6526"/>
    <lineage>
        <taxon>Eukaryota</taxon>
        <taxon>Metazoa</taxon>
        <taxon>Spiralia</taxon>
        <taxon>Lophotrochozoa</taxon>
        <taxon>Mollusca</taxon>
        <taxon>Gastropoda</taxon>
        <taxon>Heterobranchia</taxon>
        <taxon>Euthyneura</taxon>
        <taxon>Panpulmonata</taxon>
        <taxon>Hygrophila</taxon>
        <taxon>Lymnaeoidea</taxon>
        <taxon>Planorbidae</taxon>
        <taxon>Biomphalaria</taxon>
    </lineage>
</organism>
<keyword evidence="11" id="KW-0812">Transmembrane</keyword>
<evidence type="ECO:0000256" key="4">
    <source>
        <dbReference type="ARBA" id="ARBA00022723"/>
    </source>
</evidence>
<comment type="function">
    <text evidence="8">Cytochromes P450 are a group of heme-thiolate monooxygenases. They oxidize a variety of structurally unrelated compounds, including steroids, fatty acids, and xenobiotics.</text>
</comment>
<dbReference type="CDD" id="cd11055">
    <property type="entry name" value="CYP3A-like"/>
    <property type="match status" value="1"/>
</dbReference>
<sequence length="542" mass="62025">MATSLDTQDSPGVSAYVTYFLAAVIGLLVFYYYKKMTQGDEWIRLGVKCPRLSPFFFFGEDFRKSMSSLLDQYGDTFGTRSRFGVSLFTTNFDLLRHIFIKDFNNFVDRGSDIVSHSPFAESLFFAKGSNWRRHRQIISPTFTSGKLKLIAKIIEKSAENLTSHLERFAKNGETVPIKETTGRFTCEVIAKTGFGLDVSFIDEKESEFVDHAKKFLYNAHGLGRFIVQLLFFIHPTAFKLCNKVFRNTQLFDPVSLRSNEYFRTVLNTTVAQRRETRRQGERKRHVDFLDLLLAANEAVKSGHLETATEEEDTAVSWKSKKALKELTDEEILGHSMLIIFAGQETTATALQMCLYSLACHQDIQDTVYQEIMSKVKSVPPSPDELTSLTYTECVLNETLRMYPPVPIVTRKAKETKTYNGVTIPKGAIVQVPFFYILMDPKVWPEPDKFRPERFFPEEVEKRDPMAFVCFGHGPRICLGMRLAYLELKEALVYIVRKLKVVLNDQTEPKRDVAKVEFTPQGLLTPAKPIRLAFELRENATNN</sequence>